<proteinExistence type="inferred from homology"/>
<dbReference type="Proteomes" id="UP000807850">
    <property type="component" value="Unassembled WGS sequence"/>
</dbReference>
<sequence length="149" mass="16772">MSELKLPEINRLLLSGRLTRDPDKRYAGDGTAVTSFGLAFHRRYRGRDGSAQEQTGFVTVMTYQRLAEVCGQYLKKGNAVLVEGRLQMRDLEPERGGKETRLEVRAEMVHFLERRPEGAPAGEPAPPVRRSSARGPVTEADDRNEQELF</sequence>
<keyword evidence="1 2" id="KW-0238">DNA-binding</keyword>
<dbReference type="PANTHER" id="PTHR10302:SF27">
    <property type="entry name" value="SINGLE-STRANDED DNA-BINDING PROTEIN"/>
    <property type="match status" value="1"/>
</dbReference>
<dbReference type="PANTHER" id="PTHR10302">
    <property type="entry name" value="SINGLE-STRANDED DNA-BINDING PROTEIN"/>
    <property type="match status" value="1"/>
</dbReference>
<dbReference type="GO" id="GO:0009295">
    <property type="term" value="C:nucleoid"/>
    <property type="evidence" value="ECO:0007669"/>
    <property type="project" value="TreeGrafter"/>
</dbReference>
<evidence type="ECO:0000313" key="5">
    <source>
        <dbReference type="EMBL" id="MBI3538906.1"/>
    </source>
</evidence>
<comment type="caution">
    <text evidence="2">Lacks conserved residue(s) required for the propagation of feature annotation.</text>
</comment>
<dbReference type="Gene3D" id="2.40.50.140">
    <property type="entry name" value="Nucleic acid-binding proteins"/>
    <property type="match status" value="1"/>
</dbReference>
<dbReference type="Pfam" id="PF00436">
    <property type="entry name" value="SSB"/>
    <property type="match status" value="1"/>
</dbReference>
<comment type="subunit">
    <text evidence="2">Homotetramer.</text>
</comment>
<reference evidence="5" key="1">
    <citation type="submission" date="2020-07" db="EMBL/GenBank/DDBJ databases">
        <title>Huge and variable diversity of episymbiotic CPR bacteria and DPANN archaea in groundwater ecosystems.</title>
        <authorList>
            <person name="He C.Y."/>
            <person name="Keren R."/>
            <person name="Whittaker M."/>
            <person name="Farag I.F."/>
            <person name="Doudna J."/>
            <person name="Cate J.H.D."/>
            <person name="Banfield J.F."/>
        </authorList>
    </citation>
    <scope>NUCLEOTIDE SEQUENCE</scope>
    <source>
        <strain evidence="5">NC_groundwater_928_Pr1_S-0.2um_72_17</strain>
    </source>
</reference>
<dbReference type="PROSITE" id="PS50935">
    <property type="entry name" value="SSB"/>
    <property type="match status" value="1"/>
</dbReference>
<dbReference type="SUPFAM" id="SSF50249">
    <property type="entry name" value="Nucleic acid-binding proteins"/>
    <property type="match status" value="1"/>
</dbReference>
<dbReference type="AlphaFoldDB" id="A0A9D6L5C9"/>
<dbReference type="InterPro" id="IPR012340">
    <property type="entry name" value="NA-bd_OB-fold"/>
</dbReference>
<feature type="compositionally biased region" description="Basic and acidic residues" evidence="4">
    <location>
        <begin position="140"/>
        <end position="149"/>
    </location>
</feature>
<evidence type="ECO:0000313" key="6">
    <source>
        <dbReference type="Proteomes" id="UP000807850"/>
    </source>
</evidence>
<evidence type="ECO:0000256" key="2">
    <source>
        <dbReference type="HAMAP-Rule" id="MF_00984"/>
    </source>
</evidence>
<dbReference type="InterPro" id="IPR011344">
    <property type="entry name" value="ssDNA-bd"/>
</dbReference>
<gene>
    <name evidence="5" type="primary">ssb</name>
    <name evidence="5" type="ORF">HY076_01370</name>
</gene>
<evidence type="ECO:0000256" key="4">
    <source>
        <dbReference type="SAM" id="MobiDB-lite"/>
    </source>
</evidence>
<dbReference type="HAMAP" id="MF_00984">
    <property type="entry name" value="SSB"/>
    <property type="match status" value="1"/>
</dbReference>
<dbReference type="GO" id="GO:0003697">
    <property type="term" value="F:single-stranded DNA binding"/>
    <property type="evidence" value="ECO:0007669"/>
    <property type="project" value="UniProtKB-UniRule"/>
</dbReference>
<organism evidence="5 6">
    <name type="scientific">Eiseniibacteriota bacterium</name>
    <dbReference type="NCBI Taxonomy" id="2212470"/>
    <lineage>
        <taxon>Bacteria</taxon>
        <taxon>Candidatus Eiseniibacteriota</taxon>
    </lineage>
</organism>
<dbReference type="CDD" id="cd04496">
    <property type="entry name" value="SSB_OBF"/>
    <property type="match status" value="1"/>
</dbReference>
<comment type="caution">
    <text evidence="5">The sequence shown here is derived from an EMBL/GenBank/DDBJ whole genome shotgun (WGS) entry which is preliminary data.</text>
</comment>
<protein>
    <recommendedName>
        <fullName evidence="2 3">Single-stranded DNA-binding protein</fullName>
        <shortName evidence="2">SSB</shortName>
    </recommendedName>
</protein>
<dbReference type="EMBL" id="JACQAY010000045">
    <property type="protein sequence ID" value="MBI3538906.1"/>
    <property type="molecule type" value="Genomic_DNA"/>
</dbReference>
<evidence type="ECO:0000256" key="1">
    <source>
        <dbReference type="ARBA" id="ARBA00023125"/>
    </source>
</evidence>
<dbReference type="InterPro" id="IPR000424">
    <property type="entry name" value="Primosome_PriB/ssb"/>
</dbReference>
<accession>A0A9D6L5C9</accession>
<name>A0A9D6L5C9_UNCEI</name>
<dbReference type="GO" id="GO:0006260">
    <property type="term" value="P:DNA replication"/>
    <property type="evidence" value="ECO:0007669"/>
    <property type="project" value="InterPro"/>
</dbReference>
<feature type="region of interest" description="Disordered" evidence="4">
    <location>
        <begin position="113"/>
        <end position="149"/>
    </location>
</feature>
<dbReference type="NCBIfam" id="TIGR00621">
    <property type="entry name" value="ssb"/>
    <property type="match status" value="1"/>
</dbReference>
<evidence type="ECO:0000256" key="3">
    <source>
        <dbReference type="RuleBase" id="RU000524"/>
    </source>
</evidence>